<feature type="non-terminal residue" evidence="2">
    <location>
        <position position="1"/>
    </location>
</feature>
<accession>A0A4R3Z3N9</accession>
<dbReference type="RefSeq" id="WP_132226347.1">
    <property type="nucleotide sequence ID" value="NZ_SMCQ01000008.1"/>
</dbReference>
<dbReference type="EMBL" id="SMCQ01000008">
    <property type="protein sequence ID" value="TCV99655.1"/>
    <property type="molecule type" value="Genomic_DNA"/>
</dbReference>
<dbReference type="AlphaFoldDB" id="A0A4R3Z3N9"/>
<gene>
    <name evidence="2" type="ORF">EDD60_10896</name>
</gene>
<organism evidence="2 3">
    <name type="scientific">Longibaculum muris</name>
    <dbReference type="NCBI Taxonomy" id="1796628"/>
    <lineage>
        <taxon>Bacteria</taxon>
        <taxon>Bacillati</taxon>
        <taxon>Bacillota</taxon>
        <taxon>Erysipelotrichia</taxon>
        <taxon>Erysipelotrichales</taxon>
        <taxon>Coprobacillaceae</taxon>
        <taxon>Longibaculum</taxon>
    </lineage>
</organism>
<comment type="caution">
    <text evidence="2">The sequence shown here is derived from an EMBL/GenBank/DDBJ whole genome shotgun (WGS) entry which is preliminary data.</text>
</comment>
<dbReference type="Proteomes" id="UP000295515">
    <property type="component" value="Unassembled WGS sequence"/>
</dbReference>
<evidence type="ECO:0000259" key="1">
    <source>
        <dbReference type="Pfam" id="PF14261"/>
    </source>
</evidence>
<evidence type="ECO:0000313" key="3">
    <source>
        <dbReference type="Proteomes" id="UP000295515"/>
    </source>
</evidence>
<dbReference type="Pfam" id="PF14261">
    <property type="entry name" value="DUF4351"/>
    <property type="match status" value="1"/>
</dbReference>
<protein>
    <submittedName>
        <fullName evidence="2">Uncharacterized protein DUF4351</fullName>
    </submittedName>
</protein>
<sequence length="207" mass="24147">QSFHPIPVLTLVLYSGDKLWHQPYSLIERMEIPEALKGWVNNWNGNIYDIKNIRVEWLKNPKVKAVIEGVQRIYQWDRDKESLNDLVLSKDEAIVVAIMTNSEELVIRLEKEESEEIKMCEVIDSYARERELQGMKQGMKQGIKQGELQGMMKEKISLLVRQLKQKLGHVSKELVMQIEVSPEDKLDQLTIKIFDVEDEEDVLEILS</sequence>
<proteinExistence type="predicted"/>
<keyword evidence="3" id="KW-1185">Reference proteome</keyword>
<evidence type="ECO:0000313" key="2">
    <source>
        <dbReference type="EMBL" id="TCV99655.1"/>
    </source>
</evidence>
<name>A0A4R3Z3N9_9FIRM</name>
<dbReference type="GeneID" id="98915290"/>
<dbReference type="InterPro" id="IPR025587">
    <property type="entry name" value="DUF4351"/>
</dbReference>
<feature type="domain" description="DUF4351" evidence="1">
    <location>
        <begin position="149"/>
        <end position="202"/>
    </location>
</feature>
<reference evidence="2 3" key="1">
    <citation type="submission" date="2019-03" db="EMBL/GenBank/DDBJ databases">
        <title>Genomic Encyclopedia of Type Strains, Phase IV (KMG-IV): sequencing the most valuable type-strain genomes for metagenomic binning, comparative biology and taxonomic classification.</title>
        <authorList>
            <person name="Goeker M."/>
        </authorList>
    </citation>
    <scope>NUCLEOTIDE SEQUENCE [LARGE SCALE GENOMIC DNA]</scope>
    <source>
        <strain evidence="2 3">DSM 29487</strain>
    </source>
</reference>